<dbReference type="RefSeq" id="WP_057864354.1">
    <property type="nucleotide sequence ID" value="NZ_AZEY01000041.1"/>
</dbReference>
<name>A0A0R1SIC6_9LACO</name>
<proteinExistence type="predicted"/>
<protein>
    <submittedName>
        <fullName evidence="2">Uncharacterized protein</fullName>
    </submittedName>
</protein>
<feature type="transmembrane region" description="Helical" evidence="1">
    <location>
        <begin position="7"/>
        <end position="30"/>
    </location>
</feature>
<keyword evidence="1" id="KW-0812">Transmembrane</keyword>
<dbReference type="EMBL" id="AZEY01000041">
    <property type="protein sequence ID" value="KRL66474.1"/>
    <property type="molecule type" value="Genomic_DNA"/>
</dbReference>
<dbReference type="AlphaFoldDB" id="A0A0R1SIC6"/>
<organism evidence="2 3">
    <name type="scientific">Lentilactobacillus diolivorans DSM 14421</name>
    <dbReference type="NCBI Taxonomy" id="1423739"/>
    <lineage>
        <taxon>Bacteria</taxon>
        <taxon>Bacillati</taxon>
        <taxon>Bacillota</taxon>
        <taxon>Bacilli</taxon>
        <taxon>Lactobacillales</taxon>
        <taxon>Lactobacillaceae</taxon>
        <taxon>Lentilactobacillus</taxon>
    </lineage>
</organism>
<evidence type="ECO:0000313" key="2">
    <source>
        <dbReference type="EMBL" id="KRL66474.1"/>
    </source>
</evidence>
<dbReference type="PATRIC" id="fig|1423739.3.peg.2891"/>
<sequence>MKDFLITILSIVVILFLYNFGILGGYSVLVNHTYHFMTYLSDTLGVSFFAALFYGIGAEIKKIYYKHQAHKNG</sequence>
<keyword evidence="1" id="KW-1133">Transmembrane helix</keyword>
<accession>A0A0R1SIC6</accession>
<evidence type="ECO:0000256" key="1">
    <source>
        <dbReference type="SAM" id="Phobius"/>
    </source>
</evidence>
<comment type="caution">
    <text evidence="2">The sequence shown here is derived from an EMBL/GenBank/DDBJ whole genome shotgun (WGS) entry which is preliminary data.</text>
</comment>
<feature type="transmembrane region" description="Helical" evidence="1">
    <location>
        <begin position="36"/>
        <end position="56"/>
    </location>
</feature>
<evidence type="ECO:0000313" key="3">
    <source>
        <dbReference type="Proteomes" id="UP000052013"/>
    </source>
</evidence>
<reference evidence="2 3" key="1">
    <citation type="journal article" date="2015" name="Genome Announc.">
        <title>Expanding the biotechnology potential of lactobacilli through comparative genomics of 213 strains and associated genera.</title>
        <authorList>
            <person name="Sun Z."/>
            <person name="Harris H.M."/>
            <person name="McCann A."/>
            <person name="Guo C."/>
            <person name="Argimon S."/>
            <person name="Zhang W."/>
            <person name="Yang X."/>
            <person name="Jeffery I.B."/>
            <person name="Cooney J.C."/>
            <person name="Kagawa T.F."/>
            <person name="Liu W."/>
            <person name="Song Y."/>
            <person name="Salvetti E."/>
            <person name="Wrobel A."/>
            <person name="Rasinkangas P."/>
            <person name="Parkhill J."/>
            <person name="Rea M.C."/>
            <person name="O'Sullivan O."/>
            <person name="Ritari J."/>
            <person name="Douillard F.P."/>
            <person name="Paul Ross R."/>
            <person name="Yang R."/>
            <person name="Briner A.E."/>
            <person name="Felis G.E."/>
            <person name="de Vos W.M."/>
            <person name="Barrangou R."/>
            <person name="Klaenhammer T.R."/>
            <person name="Caufield P.W."/>
            <person name="Cui Y."/>
            <person name="Zhang H."/>
            <person name="O'Toole P.W."/>
        </authorList>
    </citation>
    <scope>NUCLEOTIDE SEQUENCE [LARGE SCALE GENOMIC DNA]</scope>
    <source>
        <strain evidence="2 3">DSM 14421</strain>
    </source>
</reference>
<keyword evidence="1" id="KW-0472">Membrane</keyword>
<gene>
    <name evidence="2" type="ORF">FC85_GL002779</name>
</gene>
<dbReference type="Proteomes" id="UP000052013">
    <property type="component" value="Unassembled WGS sequence"/>
</dbReference>